<sequence length="502" mass="57427">MCEPIQASVGRKMKSLEVTASDGSITAPTNETAAGFLVKQLSNPAEVLTVLLLIGGDIVQKAIAQVSGHFITPVSFSFGWVAYAFNTLIAVFGDGLLLPESDLTVKVIDPKGGNSQNNESWLIGRLIRDLELKVEKYYPNEMEKRRVRELGLGHAAIERKRIYDEKTYYHLDEAAKREADNQRLRESPLLITRWEAVNMRKHDRKSWRRQDYHWTTDYLPDLPHRDWVWWSYFPVIAGQFLLAAGPILKDRSSNNWTVLLITGVGNFLALLTGSLWKWKKEKFACRMLKGPKTFVLTRGNNHRHVFVIEVPHNVWTLRLEDLAIRQRRGAGFIYQITFSILTLAWILLLTMTGGLEDNTWFLFGVGLLGMAHNVVVAGAKRDPKAHGIPLKLCARTKGDKLPFVVEDDKTVRSGKNNVMRALIAAERKQSGIGKCLLPIFFPGELRPGEEEEDFWNAVEAQQKKKREHKRKRAKVRRLREQRLRRIEEVNMQRTITRLGRST</sequence>
<feature type="transmembrane region" description="Helical" evidence="1">
    <location>
        <begin position="254"/>
        <end position="276"/>
    </location>
</feature>
<feature type="transmembrane region" description="Helical" evidence="1">
    <location>
        <begin position="227"/>
        <end position="248"/>
    </location>
</feature>
<keyword evidence="1" id="KW-1133">Transmembrane helix</keyword>
<dbReference type="AlphaFoldDB" id="A0AAX6MH08"/>
<dbReference type="EMBL" id="JBANMG010000006">
    <property type="protein sequence ID" value="KAK6951736.1"/>
    <property type="molecule type" value="Genomic_DNA"/>
</dbReference>
<evidence type="ECO:0000313" key="3">
    <source>
        <dbReference type="Proteomes" id="UP001369815"/>
    </source>
</evidence>
<keyword evidence="3" id="KW-1185">Reference proteome</keyword>
<keyword evidence="1" id="KW-0812">Transmembrane</keyword>
<name>A0AAX6MH08_9PEZI</name>
<evidence type="ECO:0000256" key="1">
    <source>
        <dbReference type="SAM" id="Phobius"/>
    </source>
</evidence>
<proteinExistence type="predicted"/>
<feature type="transmembrane region" description="Helical" evidence="1">
    <location>
        <begin position="360"/>
        <end position="379"/>
    </location>
</feature>
<accession>A0AAX6MH08</accession>
<evidence type="ECO:0000313" key="2">
    <source>
        <dbReference type="EMBL" id="KAK6951736.1"/>
    </source>
</evidence>
<organism evidence="2 3">
    <name type="scientific">Daldinia eschscholtzii</name>
    <dbReference type="NCBI Taxonomy" id="292717"/>
    <lineage>
        <taxon>Eukaryota</taxon>
        <taxon>Fungi</taxon>
        <taxon>Dikarya</taxon>
        <taxon>Ascomycota</taxon>
        <taxon>Pezizomycotina</taxon>
        <taxon>Sordariomycetes</taxon>
        <taxon>Xylariomycetidae</taxon>
        <taxon>Xylariales</taxon>
        <taxon>Hypoxylaceae</taxon>
        <taxon>Daldinia</taxon>
    </lineage>
</organism>
<reference evidence="2 3" key="1">
    <citation type="journal article" date="2024" name="Front Chem Biol">
        <title>Unveiling the potential of Daldinia eschscholtzii MFLUCC 19-0629 through bioactivity and bioinformatics studies for enhanced sustainable agriculture production.</title>
        <authorList>
            <person name="Brooks S."/>
            <person name="Weaver J.A."/>
            <person name="Klomchit A."/>
            <person name="Alharthi S.A."/>
            <person name="Onlamun T."/>
            <person name="Nurani R."/>
            <person name="Vong T.K."/>
            <person name="Alberti F."/>
            <person name="Greco C."/>
        </authorList>
    </citation>
    <scope>NUCLEOTIDE SEQUENCE [LARGE SCALE GENOMIC DNA]</scope>
    <source>
        <strain evidence="2">MFLUCC 19-0629</strain>
    </source>
</reference>
<dbReference type="Proteomes" id="UP001369815">
    <property type="component" value="Unassembled WGS sequence"/>
</dbReference>
<feature type="transmembrane region" description="Helical" evidence="1">
    <location>
        <begin position="332"/>
        <end position="354"/>
    </location>
</feature>
<protein>
    <submittedName>
        <fullName evidence="2">Uncharacterized protein</fullName>
    </submittedName>
</protein>
<gene>
    <name evidence="2" type="ORF">Daesc_006259</name>
</gene>
<keyword evidence="1" id="KW-0472">Membrane</keyword>
<comment type="caution">
    <text evidence="2">The sequence shown here is derived from an EMBL/GenBank/DDBJ whole genome shotgun (WGS) entry which is preliminary data.</text>
</comment>